<name>A0A832XJ91_9ARCH</name>
<dbReference type="SUPFAM" id="SSF53335">
    <property type="entry name" value="S-adenosyl-L-methionine-dependent methyltransferases"/>
    <property type="match status" value="1"/>
</dbReference>
<evidence type="ECO:0000256" key="3">
    <source>
        <dbReference type="SAM" id="Phobius"/>
    </source>
</evidence>
<dbReference type="EMBL" id="DVAB01000017">
    <property type="protein sequence ID" value="HIK00262.1"/>
    <property type="molecule type" value="Genomic_DNA"/>
</dbReference>
<evidence type="ECO:0000313" key="5">
    <source>
        <dbReference type="EMBL" id="HIK00262.1"/>
    </source>
</evidence>
<organism evidence="5 6">
    <name type="scientific">Candidatus Naiadarchaeum limnaeum</name>
    <dbReference type="NCBI Taxonomy" id="2756139"/>
    <lineage>
        <taxon>Archaea</taxon>
        <taxon>Candidatus Undinarchaeota</taxon>
        <taxon>Candidatus Undinarchaeia</taxon>
        <taxon>Candidatus Naiadarchaeales</taxon>
        <taxon>Candidatus Naiadarchaeaceae</taxon>
        <taxon>Candidatus Naiadarchaeum</taxon>
    </lineage>
</organism>
<feature type="domain" description="Methyltransferase" evidence="4">
    <location>
        <begin position="46"/>
        <end position="139"/>
    </location>
</feature>
<dbReference type="GO" id="GO:0032259">
    <property type="term" value="P:methylation"/>
    <property type="evidence" value="ECO:0007669"/>
    <property type="project" value="UniProtKB-KW"/>
</dbReference>
<keyword evidence="3" id="KW-0812">Transmembrane</keyword>
<sequence length="262" mass="30316">MAADKIWEEFAEKRASPLRSYISKKFNSNTERVLSDGLKLNKKLVVLDAGCGSGRWSFFFAPRVKKVFGIDSSKTAIQNARSANKFSNTQFKIGTLTKLPFKNNTFDLTYTCITLQHIVNENDFQKAVSELIRVTKKPGRIAIFETIRQTKQTRSNYIVCRSVKEYKRAFENFGARFLCGRGIRFPYLYFAYLTLLKKIYGFSPKYRDVRDTIAFFKKLEKSSFLPLIKAGLSFIFLISAPFDFLSKYLAFLSTERLMLFKK</sequence>
<keyword evidence="3" id="KW-1133">Transmembrane helix</keyword>
<dbReference type="AlphaFoldDB" id="A0A832XJ91"/>
<dbReference type="Gene3D" id="3.40.50.150">
    <property type="entry name" value="Vaccinia Virus protein VP39"/>
    <property type="match status" value="1"/>
</dbReference>
<dbReference type="Pfam" id="PF13649">
    <property type="entry name" value="Methyltransf_25"/>
    <property type="match status" value="1"/>
</dbReference>
<gene>
    <name evidence="5" type="ORF">H1016_01850</name>
</gene>
<dbReference type="GO" id="GO:0008168">
    <property type="term" value="F:methyltransferase activity"/>
    <property type="evidence" value="ECO:0007669"/>
    <property type="project" value="UniProtKB-KW"/>
</dbReference>
<feature type="transmembrane region" description="Helical" evidence="3">
    <location>
        <begin position="224"/>
        <end position="242"/>
    </location>
</feature>
<keyword evidence="2" id="KW-0808">Transferase</keyword>
<dbReference type="InterPro" id="IPR029063">
    <property type="entry name" value="SAM-dependent_MTases_sf"/>
</dbReference>
<comment type="caution">
    <text evidence="5">The sequence shown here is derived from an EMBL/GenBank/DDBJ whole genome shotgun (WGS) entry which is preliminary data.</text>
</comment>
<evidence type="ECO:0000259" key="4">
    <source>
        <dbReference type="Pfam" id="PF13649"/>
    </source>
</evidence>
<dbReference type="PANTHER" id="PTHR44942">
    <property type="entry name" value="METHYLTRANSF_11 DOMAIN-CONTAINING PROTEIN"/>
    <property type="match status" value="1"/>
</dbReference>
<feature type="transmembrane region" description="Helical" evidence="3">
    <location>
        <begin position="185"/>
        <end position="203"/>
    </location>
</feature>
<keyword evidence="6" id="KW-1185">Reference proteome</keyword>
<evidence type="ECO:0000313" key="6">
    <source>
        <dbReference type="Proteomes" id="UP000646946"/>
    </source>
</evidence>
<keyword evidence="3" id="KW-0472">Membrane</keyword>
<dbReference type="InterPro" id="IPR051052">
    <property type="entry name" value="Diverse_substrate_MTase"/>
</dbReference>
<keyword evidence="1 5" id="KW-0489">Methyltransferase</keyword>
<accession>A0A832XJ91</accession>
<protein>
    <submittedName>
        <fullName evidence="5">Class I SAM-dependent methyltransferase</fullName>
    </submittedName>
</protein>
<proteinExistence type="predicted"/>
<dbReference type="InterPro" id="IPR041698">
    <property type="entry name" value="Methyltransf_25"/>
</dbReference>
<dbReference type="Proteomes" id="UP000646946">
    <property type="component" value="Unassembled WGS sequence"/>
</dbReference>
<dbReference type="CDD" id="cd02440">
    <property type="entry name" value="AdoMet_MTases"/>
    <property type="match status" value="1"/>
</dbReference>
<evidence type="ECO:0000256" key="1">
    <source>
        <dbReference type="ARBA" id="ARBA00022603"/>
    </source>
</evidence>
<dbReference type="PANTHER" id="PTHR44942:SF4">
    <property type="entry name" value="METHYLTRANSFERASE TYPE 11 DOMAIN-CONTAINING PROTEIN"/>
    <property type="match status" value="1"/>
</dbReference>
<reference evidence="5 6" key="1">
    <citation type="journal article" name="Nat. Commun.">
        <title>Undinarchaeota illuminate DPANN phylogeny and the impact of gene transfer on archaeal evolution.</title>
        <authorList>
            <person name="Dombrowski N."/>
            <person name="Williams T.A."/>
            <person name="Sun J."/>
            <person name="Woodcroft B.J."/>
            <person name="Lee J.H."/>
            <person name="Minh B.Q."/>
            <person name="Rinke C."/>
            <person name="Spang A."/>
        </authorList>
    </citation>
    <scope>NUCLEOTIDE SEQUENCE [LARGE SCALE GENOMIC DNA]</scope>
    <source>
        <strain evidence="5">MAG_bin1129</strain>
    </source>
</reference>
<evidence type="ECO:0000256" key="2">
    <source>
        <dbReference type="ARBA" id="ARBA00022679"/>
    </source>
</evidence>